<evidence type="ECO:0000259" key="7">
    <source>
        <dbReference type="Pfam" id="PF00746"/>
    </source>
</evidence>
<gene>
    <name evidence="8" type="ORF">JQS43_18505</name>
</gene>
<evidence type="ECO:0000256" key="4">
    <source>
        <dbReference type="ARBA" id="ARBA00023088"/>
    </source>
</evidence>
<feature type="chain" id="PRO_5034527518" evidence="6">
    <location>
        <begin position="34"/>
        <end position="271"/>
    </location>
</feature>
<keyword evidence="1" id="KW-0134">Cell wall</keyword>
<evidence type="ECO:0000313" key="8">
    <source>
        <dbReference type="EMBL" id="QSB13565.1"/>
    </source>
</evidence>
<feature type="signal peptide" evidence="6">
    <location>
        <begin position="1"/>
        <end position="33"/>
    </location>
</feature>
<accession>A0A895YBA4</accession>
<dbReference type="AlphaFoldDB" id="A0A895YBA4"/>
<dbReference type="Proteomes" id="UP000662857">
    <property type="component" value="Chromosome"/>
</dbReference>
<dbReference type="EMBL" id="CP070499">
    <property type="protein sequence ID" value="QSB13565.1"/>
    <property type="molecule type" value="Genomic_DNA"/>
</dbReference>
<keyword evidence="4" id="KW-0572">Peptidoglycan-anchor</keyword>
<dbReference type="NCBIfam" id="TIGR01167">
    <property type="entry name" value="LPXTG_anchor"/>
    <property type="match status" value="1"/>
</dbReference>
<keyword evidence="5" id="KW-0472">Membrane</keyword>
<proteinExistence type="predicted"/>
<keyword evidence="2" id="KW-0964">Secreted</keyword>
<evidence type="ECO:0000313" key="9">
    <source>
        <dbReference type="Proteomes" id="UP000662857"/>
    </source>
</evidence>
<dbReference type="RefSeq" id="WP_338037129.1">
    <property type="nucleotide sequence ID" value="NZ_CP070499.1"/>
</dbReference>
<evidence type="ECO:0000256" key="1">
    <source>
        <dbReference type="ARBA" id="ARBA00022512"/>
    </source>
</evidence>
<keyword evidence="5" id="KW-1133">Transmembrane helix</keyword>
<keyword evidence="9" id="KW-1185">Reference proteome</keyword>
<dbReference type="InterPro" id="IPR019931">
    <property type="entry name" value="LPXTG_anchor"/>
</dbReference>
<dbReference type="PROSITE" id="PS51318">
    <property type="entry name" value="TAT"/>
    <property type="match status" value="1"/>
</dbReference>
<keyword evidence="3 6" id="KW-0732">Signal</keyword>
<evidence type="ECO:0000256" key="5">
    <source>
        <dbReference type="SAM" id="Phobius"/>
    </source>
</evidence>
<feature type="transmembrane region" description="Helical" evidence="5">
    <location>
        <begin position="242"/>
        <end position="262"/>
    </location>
</feature>
<evidence type="ECO:0000256" key="6">
    <source>
        <dbReference type="SAM" id="SignalP"/>
    </source>
</evidence>
<feature type="domain" description="Gram-positive cocci surface proteins LPxTG" evidence="7">
    <location>
        <begin position="230"/>
        <end position="267"/>
    </location>
</feature>
<name>A0A895YBA4_9ACTN</name>
<organism evidence="8 9">
    <name type="scientific">Natronosporangium hydrolyticum</name>
    <dbReference type="NCBI Taxonomy" id="2811111"/>
    <lineage>
        <taxon>Bacteria</taxon>
        <taxon>Bacillati</taxon>
        <taxon>Actinomycetota</taxon>
        <taxon>Actinomycetes</taxon>
        <taxon>Micromonosporales</taxon>
        <taxon>Micromonosporaceae</taxon>
        <taxon>Natronosporangium</taxon>
    </lineage>
</organism>
<reference evidence="8" key="1">
    <citation type="submission" date="2021-02" db="EMBL/GenBank/DDBJ databases">
        <title>Natrosporangium hydrolyticum gen. nov., sp. nov, a haloalkaliphilic actinobacterium from a soda solonchak soil.</title>
        <authorList>
            <person name="Sorokin D.Y."/>
            <person name="Khijniak T.V."/>
            <person name="Zakharycheva A.P."/>
            <person name="Boueva O.V."/>
            <person name="Ariskina E.V."/>
            <person name="Hahnke R.L."/>
            <person name="Bunk B."/>
            <person name="Sproer C."/>
            <person name="Schumann P."/>
            <person name="Evtushenko L.I."/>
            <person name="Kublanov I.V."/>
        </authorList>
    </citation>
    <scope>NUCLEOTIDE SEQUENCE</scope>
    <source>
        <strain evidence="8">DSM 106523</strain>
    </source>
</reference>
<sequence>MKNPSLTRRLIAGAAGVAIGTVGALAFTIPAQAVVDEPVEPSVEFENTCDGTLVTLHSGTDQDVYEWVIGHDGGEGGTREDVPAGQSATVLAPWQWDELAVTYTGSPEGWTQTWSWTAPADCEERPELPEEIGSWGFDCQQVEVVLTNTFPADEFGDVVTFTVETSAGETSQADIAVGDTATLHVASAENLEIWILGNDLPITDRIEITSEEWAATGCTADGDEAGGEGGEDELPLTGASTALIAAGAVALLALGAVLFVVARRRRVNFTA</sequence>
<dbReference type="InterPro" id="IPR006311">
    <property type="entry name" value="TAT_signal"/>
</dbReference>
<dbReference type="KEGG" id="nhy:JQS43_18505"/>
<evidence type="ECO:0000256" key="2">
    <source>
        <dbReference type="ARBA" id="ARBA00022525"/>
    </source>
</evidence>
<protein>
    <submittedName>
        <fullName evidence="8">LPXTG cell wall anchor domain-containing protein</fullName>
    </submittedName>
</protein>
<dbReference type="Pfam" id="PF00746">
    <property type="entry name" value="Gram_pos_anchor"/>
    <property type="match status" value="1"/>
</dbReference>
<keyword evidence="5" id="KW-0812">Transmembrane</keyword>
<evidence type="ECO:0000256" key="3">
    <source>
        <dbReference type="ARBA" id="ARBA00022729"/>
    </source>
</evidence>